<comment type="caution">
    <text evidence="10">The sequence shown here is derived from an EMBL/GenBank/DDBJ whole genome shotgun (WGS) entry which is preliminary data.</text>
</comment>
<evidence type="ECO:0000256" key="7">
    <source>
        <dbReference type="PROSITE-ProRule" id="PRU00169"/>
    </source>
</evidence>
<evidence type="ECO:0000256" key="6">
    <source>
        <dbReference type="PROSITE-ProRule" id="PRU00050"/>
    </source>
</evidence>
<feature type="active site" evidence="5 6">
    <location>
        <position position="189"/>
    </location>
</feature>
<dbReference type="InterPro" id="IPR001789">
    <property type="entry name" value="Sig_transdc_resp-reg_receiver"/>
</dbReference>
<dbReference type="PROSITE" id="PS50122">
    <property type="entry name" value="CHEB"/>
    <property type="match status" value="1"/>
</dbReference>
<feature type="modified residue" description="4-aspartylphosphate" evidence="5 7">
    <location>
        <position position="53"/>
    </location>
</feature>
<dbReference type="Pfam" id="PF00072">
    <property type="entry name" value="Response_reg"/>
    <property type="match status" value="1"/>
</dbReference>
<evidence type="ECO:0000256" key="3">
    <source>
        <dbReference type="ARBA" id="ARBA00022801"/>
    </source>
</evidence>
<dbReference type="PANTHER" id="PTHR42872:SF6">
    <property type="entry name" value="PROTEIN-GLUTAMATE METHYLESTERASE_PROTEIN-GLUTAMINE GLUTAMINASE"/>
    <property type="match status" value="1"/>
</dbReference>
<keyword evidence="11" id="KW-1185">Reference proteome</keyword>
<dbReference type="InterPro" id="IPR008248">
    <property type="entry name" value="CheB-like"/>
</dbReference>
<dbReference type="PIRSF" id="PIRSF000876">
    <property type="entry name" value="RR_chemtxs_CheB"/>
    <property type="match status" value="1"/>
</dbReference>
<dbReference type="GO" id="GO:0000156">
    <property type="term" value="F:phosphorelay response regulator activity"/>
    <property type="evidence" value="ECO:0007669"/>
    <property type="project" value="InterPro"/>
</dbReference>
<feature type="domain" description="CheB-type methylesterase" evidence="9">
    <location>
        <begin position="151"/>
        <end position="336"/>
    </location>
</feature>
<proteinExistence type="inferred from homology"/>
<comment type="PTM">
    <text evidence="5">Phosphorylated by CheA. Phosphorylation of the N-terminal regulatory domain activates the methylesterase activity.</text>
</comment>
<dbReference type="CDD" id="cd17541">
    <property type="entry name" value="REC_CheB-like"/>
    <property type="match status" value="1"/>
</dbReference>
<keyword evidence="1 5" id="KW-0963">Cytoplasm</keyword>
<evidence type="ECO:0000256" key="2">
    <source>
        <dbReference type="ARBA" id="ARBA00022500"/>
    </source>
</evidence>
<dbReference type="GO" id="GO:0050568">
    <property type="term" value="F:protein-glutamine glutaminase activity"/>
    <property type="evidence" value="ECO:0007669"/>
    <property type="project" value="UniProtKB-UniRule"/>
</dbReference>
<dbReference type="Gene3D" id="3.40.50.180">
    <property type="entry name" value="Methylesterase CheB, C-terminal domain"/>
    <property type="match status" value="1"/>
</dbReference>
<dbReference type="EMBL" id="NPDN01000002">
    <property type="protein sequence ID" value="PJZ26674.1"/>
    <property type="molecule type" value="Genomic_DNA"/>
</dbReference>
<dbReference type="GO" id="GO:0006935">
    <property type="term" value="P:chemotaxis"/>
    <property type="evidence" value="ECO:0007669"/>
    <property type="project" value="UniProtKB-UniRule"/>
</dbReference>
<evidence type="ECO:0000259" key="8">
    <source>
        <dbReference type="PROSITE" id="PS50110"/>
    </source>
</evidence>
<accession>A0A2M9XG97</accession>
<dbReference type="EC" id="3.1.1.61" evidence="5"/>
<dbReference type="HAMAP" id="MF_00099">
    <property type="entry name" value="CheB_chemtxs"/>
    <property type="match status" value="1"/>
</dbReference>
<dbReference type="GO" id="GO:0005737">
    <property type="term" value="C:cytoplasm"/>
    <property type="evidence" value="ECO:0007669"/>
    <property type="project" value="UniProtKB-SubCell"/>
</dbReference>
<dbReference type="InterPro" id="IPR011006">
    <property type="entry name" value="CheY-like_superfamily"/>
</dbReference>
<dbReference type="SUPFAM" id="SSF52172">
    <property type="entry name" value="CheY-like"/>
    <property type="match status" value="1"/>
</dbReference>
<dbReference type="GO" id="GO:0008984">
    <property type="term" value="F:protein-glutamate methylesterase activity"/>
    <property type="evidence" value="ECO:0007669"/>
    <property type="project" value="UniProtKB-UniRule"/>
</dbReference>
<evidence type="ECO:0000313" key="11">
    <source>
        <dbReference type="Proteomes" id="UP000232196"/>
    </source>
</evidence>
<evidence type="ECO:0000256" key="4">
    <source>
        <dbReference type="ARBA" id="ARBA00048267"/>
    </source>
</evidence>
<evidence type="ECO:0000313" key="10">
    <source>
        <dbReference type="EMBL" id="PJZ26674.1"/>
    </source>
</evidence>
<protein>
    <recommendedName>
        <fullName evidence="5">Protein-glutamate methylesterase/protein-glutamine glutaminase</fullName>
        <ecNumber evidence="5">3.1.1.61</ecNumber>
        <ecNumber evidence="5">3.5.1.44</ecNumber>
    </recommendedName>
</protein>
<dbReference type="EC" id="3.5.1.44" evidence="5"/>
<keyword evidence="3 5" id="KW-0378">Hydrolase</keyword>
<dbReference type="OrthoDB" id="9793421at2"/>
<organism evidence="10 11">
    <name type="scientific">Leptospira hartskeerlii</name>
    <dbReference type="NCBI Taxonomy" id="2023177"/>
    <lineage>
        <taxon>Bacteria</taxon>
        <taxon>Pseudomonadati</taxon>
        <taxon>Spirochaetota</taxon>
        <taxon>Spirochaetia</taxon>
        <taxon>Leptospirales</taxon>
        <taxon>Leptospiraceae</taxon>
        <taxon>Leptospira</taxon>
    </lineage>
</organism>
<dbReference type="InterPro" id="IPR035909">
    <property type="entry name" value="CheB_C"/>
</dbReference>
<comment type="catalytic activity">
    <reaction evidence="4 5">
        <text>[protein]-L-glutamate 5-O-methyl ester + H2O = L-glutamyl-[protein] + methanol + H(+)</text>
        <dbReference type="Rhea" id="RHEA:23236"/>
        <dbReference type="Rhea" id="RHEA-COMP:10208"/>
        <dbReference type="Rhea" id="RHEA-COMP:10311"/>
        <dbReference type="ChEBI" id="CHEBI:15377"/>
        <dbReference type="ChEBI" id="CHEBI:15378"/>
        <dbReference type="ChEBI" id="CHEBI:17790"/>
        <dbReference type="ChEBI" id="CHEBI:29973"/>
        <dbReference type="ChEBI" id="CHEBI:82795"/>
        <dbReference type="EC" id="3.1.1.61"/>
    </reaction>
</comment>
<dbReference type="SMART" id="SM00448">
    <property type="entry name" value="REC"/>
    <property type="match status" value="1"/>
</dbReference>
<comment type="domain">
    <text evidence="5">Contains a C-terminal catalytic domain, and an N-terminal region which modulates catalytic activity.</text>
</comment>
<dbReference type="PANTHER" id="PTHR42872">
    <property type="entry name" value="PROTEIN-GLUTAMATE METHYLESTERASE/PROTEIN-GLUTAMINE GLUTAMINASE"/>
    <property type="match status" value="1"/>
</dbReference>
<feature type="active site" evidence="5 6">
    <location>
        <position position="163"/>
    </location>
</feature>
<comment type="similarity">
    <text evidence="5">Belongs to the CheB family.</text>
</comment>
<evidence type="ECO:0000256" key="5">
    <source>
        <dbReference type="HAMAP-Rule" id="MF_00099"/>
    </source>
</evidence>
<dbReference type="InterPro" id="IPR000673">
    <property type="entry name" value="Sig_transdc_resp-reg_Me-estase"/>
</dbReference>
<dbReference type="Gene3D" id="3.40.50.2300">
    <property type="match status" value="1"/>
</dbReference>
<dbReference type="Proteomes" id="UP000232196">
    <property type="component" value="Unassembled WGS sequence"/>
</dbReference>
<dbReference type="SUPFAM" id="SSF52738">
    <property type="entry name" value="Methylesterase CheB, C-terminal domain"/>
    <property type="match status" value="1"/>
</dbReference>
<evidence type="ECO:0000259" key="9">
    <source>
        <dbReference type="PROSITE" id="PS50122"/>
    </source>
</evidence>
<keyword evidence="2 5" id="KW-0145">Chemotaxis</keyword>
<feature type="active site" evidence="5 6">
    <location>
        <position position="285"/>
    </location>
</feature>
<dbReference type="AlphaFoldDB" id="A0A2M9XG97"/>
<name>A0A2M9XG97_9LEPT</name>
<dbReference type="NCBIfam" id="NF001965">
    <property type="entry name" value="PRK00742.1"/>
    <property type="match status" value="1"/>
</dbReference>
<dbReference type="CDD" id="cd16432">
    <property type="entry name" value="CheB_Rec"/>
    <property type="match status" value="1"/>
</dbReference>
<sequence>MIRVYIIDDNRIVREIIASQLQEDPRFTVVGSSTATEAMKEILKAKPDVITLDVEMPDISGIEFLQWLMPKFPIPVIMLSSFTEAGAKVTLDSLQAGALDFVQKADGSEEDFLRMVLELKNKIRACAKTNVSDILNRKQKTSQTSNKTSSTISKIKLIAIGASTGGTQAIEYLLRNLPGELPPILIVQHMPEYFTGMFAERLDSVSPLKIQEAQEGQSISKGNVYVARGDHHMELGNPPHYNIRIHKGEKVTGHRPSVDVLFHSISKSPLASYCAAFLLTGMGKDGAKGLKALSEKGAMTFGQDESTSVVYGMPREAYEMGAVKEQISLDNIPEKISELCFGTANSYN</sequence>
<dbReference type="PROSITE" id="PS50110">
    <property type="entry name" value="RESPONSE_REGULATORY"/>
    <property type="match status" value="1"/>
</dbReference>
<gene>
    <name evidence="5" type="primary">cheB</name>
    <name evidence="10" type="ORF">CH357_04055</name>
</gene>
<keyword evidence="5 7" id="KW-0597">Phosphoprotein</keyword>
<comment type="function">
    <text evidence="5">Involved in chemotaxis. Part of a chemotaxis signal transduction system that modulates chemotaxis in response to various stimuli. Catalyzes the demethylation of specific methylglutamate residues introduced into the chemoreceptors (methyl-accepting chemotaxis proteins or MCP) by CheR. Also mediates the irreversible deamidation of specific glutamine residues to glutamic acid.</text>
</comment>
<dbReference type="Pfam" id="PF01339">
    <property type="entry name" value="CheB_methylest"/>
    <property type="match status" value="1"/>
</dbReference>
<comment type="catalytic activity">
    <reaction evidence="5">
        <text>L-glutaminyl-[protein] + H2O = L-glutamyl-[protein] + NH4(+)</text>
        <dbReference type="Rhea" id="RHEA:16441"/>
        <dbReference type="Rhea" id="RHEA-COMP:10207"/>
        <dbReference type="Rhea" id="RHEA-COMP:10208"/>
        <dbReference type="ChEBI" id="CHEBI:15377"/>
        <dbReference type="ChEBI" id="CHEBI:28938"/>
        <dbReference type="ChEBI" id="CHEBI:29973"/>
        <dbReference type="ChEBI" id="CHEBI:30011"/>
        <dbReference type="EC" id="3.5.1.44"/>
    </reaction>
</comment>
<comment type="subcellular location">
    <subcellularLocation>
        <location evidence="5">Cytoplasm</location>
    </subcellularLocation>
</comment>
<evidence type="ECO:0000256" key="1">
    <source>
        <dbReference type="ARBA" id="ARBA00022490"/>
    </source>
</evidence>
<reference evidence="10 11" key="1">
    <citation type="submission" date="2017-07" db="EMBL/GenBank/DDBJ databases">
        <title>Leptospira spp. isolated from tropical soils.</title>
        <authorList>
            <person name="Thibeaux R."/>
            <person name="Iraola G."/>
            <person name="Ferres I."/>
            <person name="Bierque E."/>
            <person name="Girault D."/>
            <person name="Soupe-Gilbert M.-E."/>
            <person name="Picardeau M."/>
            <person name="Goarant C."/>
        </authorList>
    </citation>
    <scope>NUCLEOTIDE SEQUENCE [LARGE SCALE GENOMIC DNA]</scope>
    <source>
        <strain evidence="10 11">MCA1-C-A1</strain>
    </source>
</reference>
<feature type="domain" description="Response regulatory" evidence="8">
    <location>
        <begin position="3"/>
        <end position="119"/>
    </location>
</feature>
<dbReference type="RefSeq" id="WP_100705491.1">
    <property type="nucleotide sequence ID" value="NZ_NPDL01000002.1"/>
</dbReference>